<evidence type="ECO:0000256" key="2">
    <source>
        <dbReference type="ARBA" id="ARBA00022452"/>
    </source>
</evidence>
<proteinExistence type="inferred from homology"/>
<keyword evidence="5" id="KW-0472">Membrane</keyword>
<evidence type="ECO:0000256" key="7">
    <source>
        <dbReference type="ARBA" id="ARBA00023609"/>
    </source>
</evidence>
<keyword evidence="6" id="KW-0998">Cell outer membrane</keyword>
<comment type="similarity">
    <text evidence="7">Belongs to the Slam family.</text>
</comment>
<evidence type="ECO:0000259" key="11">
    <source>
        <dbReference type="Pfam" id="PF24575"/>
    </source>
</evidence>
<gene>
    <name evidence="12" type="ORF">N561_05325</name>
</gene>
<evidence type="ECO:0000256" key="3">
    <source>
        <dbReference type="ARBA" id="ARBA00022692"/>
    </source>
</evidence>
<dbReference type="Proteomes" id="UP000016529">
    <property type="component" value="Unassembled WGS sequence"/>
</dbReference>
<dbReference type="PATRIC" id="fig|1195244.3.peg.1037"/>
<feature type="region of interest" description="Disordered" evidence="8">
    <location>
        <begin position="54"/>
        <end position="83"/>
    </location>
</feature>
<comment type="subcellular location">
    <subcellularLocation>
        <location evidence="1">Cell outer membrane</location>
        <topology evidence="1">Multi-pass membrane protein</topology>
    </subcellularLocation>
</comment>
<evidence type="ECO:0000256" key="4">
    <source>
        <dbReference type="ARBA" id="ARBA00022729"/>
    </source>
</evidence>
<evidence type="ECO:0000313" key="13">
    <source>
        <dbReference type="Proteomes" id="UP000016529"/>
    </source>
</evidence>
<keyword evidence="2" id="KW-1134">Transmembrane beta strand</keyword>
<organism evidence="12 13">
    <name type="scientific">Gallibacterium anatis 12656/12</name>
    <dbReference type="NCBI Taxonomy" id="1195244"/>
    <lineage>
        <taxon>Bacteria</taxon>
        <taxon>Pseudomonadati</taxon>
        <taxon>Pseudomonadota</taxon>
        <taxon>Gammaproteobacteria</taxon>
        <taxon>Pasteurellales</taxon>
        <taxon>Pasteurellaceae</taxon>
        <taxon>Gallibacterium</taxon>
    </lineage>
</organism>
<dbReference type="InterPro" id="IPR057556">
    <property type="entry name" value="TPR_Slam"/>
</dbReference>
<feature type="signal peptide" evidence="9">
    <location>
        <begin position="1"/>
        <end position="31"/>
    </location>
</feature>
<name>U1H2L4_9PAST</name>
<accession>U1H2L4</accession>
<feature type="domain" description="Surface lipoprotein assembly modifier N-terminal TPR repeats region" evidence="11">
    <location>
        <begin position="78"/>
        <end position="180"/>
    </location>
</feature>
<evidence type="ECO:0000256" key="5">
    <source>
        <dbReference type="ARBA" id="ARBA00023136"/>
    </source>
</evidence>
<comment type="caution">
    <text evidence="12">The sequence shown here is derived from an EMBL/GenBank/DDBJ whole genome shotgun (WGS) entry which is preliminary data.</text>
</comment>
<keyword evidence="3" id="KW-0812">Transmembrane</keyword>
<evidence type="ECO:0000256" key="6">
    <source>
        <dbReference type="ARBA" id="ARBA00023237"/>
    </source>
</evidence>
<dbReference type="Pfam" id="PF04575">
    <property type="entry name" value="SlipAM"/>
    <property type="match status" value="1"/>
</dbReference>
<dbReference type="GO" id="GO:0009279">
    <property type="term" value="C:cell outer membrane"/>
    <property type="evidence" value="ECO:0007669"/>
    <property type="project" value="UniProtKB-SubCell"/>
</dbReference>
<dbReference type="RefSeq" id="WP_021461520.1">
    <property type="nucleotide sequence ID" value="NZ_AVOX01000018.1"/>
</dbReference>
<dbReference type="InterPro" id="IPR007655">
    <property type="entry name" value="Slam_C"/>
</dbReference>
<feature type="domain" description="Surface lipoprotein assembly modifier C-terminal" evidence="10">
    <location>
        <begin position="210"/>
        <end position="497"/>
    </location>
</feature>
<feature type="compositionally biased region" description="Basic and acidic residues" evidence="8">
    <location>
        <begin position="65"/>
        <end position="83"/>
    </location>
</feature>
<dbReference type="AlphaFoldDB" id="U1H2L4"/>
<dbReference type="InterPro" id="IPR011990">
    <property type="entry name" value="TPR-like_helical_dom_sf"/>
</dbReference>
<keyword evidence="4 9" id="KW-0732">Signal</keyword>
<evidence type="ECO:0000313" key="12">
    <source>
        <dbReference type="EMBL" id="ERF78641.1"/>
    </source>
</evidence>
<evidence type="ECO:0000256" key="8">
    <source>
        <dbReference type="SAM" id="MobiDB-lite"/>
    </source>
</evidence>
<dbReference type="SUPFAM" id="SSF48452">
    <property type="entry name" value="TPR-like"/>
    <property type="match status" value="1"/>
</dbReference>
<protein>
    <submittedName>
        <fullName evidence="12">Uncharacterized protein</fullName>
    </submittedName>
</protein>
<sequence>MPNLVKKTAKFAFSPMVVGLFPFVFITNSLAAPVTSPTTVIDVKTEPKEYINVAQPDLRSTPKVQPKETATKQDDSREITDEELQQRPELARRLLNYVIDTQRWHLLPDLLEIYKKTRDPDPILIDYAQATLYRVQGNLTGAISLYRHILADNPNFGPVRFALAQALFEDYQTEAAEDQFNKLRASSNLPPEIMAVSEQYLMAIKQQSAWSFSGSLSYLQDDNVNNAAKDKVVYIGNVPFQKSEESLPQSAHGLQYSINLSKKFNLIGRHSLYLENNLYGKSFWDNHEYDDILNRTTVGYQYQDIKNRFAILPFYAYRWFGGEKYSRNYGTRFEYERWLSPKWQTSSAIELSKTKYKENSDADSNSQLYSTTLLHLFNAKTYFYGGVDYQREKAQNRMFSSDRMGFRLGWGQEWKWGLSTRLQFGIEHRNFKEKNLFFNKVRKDKEYNSVFTIWNREWHLWGITPKLNFSWMRVDSNIPALYSYDKNRVFLNFEKTF</sequence>
<evidence type="ECO:0000256" key="1">
    <source>
        <dbReference type="ARBA" id="ARBA00004571"/>
    </source>
</evidence>
<feature type="chain" id="PRO_5004613027" evidence="9">
    <location>
        <begin position="32"/>
        <end position="497"/>
    </location>
</feature>
<evidence type="ECO:0000256" key="9">
    <source>
        <dbReference type="SAM" id="SignalP"/>
    </source>
</evidence>
<dbReference type="Gene3D" id="1.25.40.10">
    <property type="entry name" value="Tetratricopeptide repeat domain"/>
    <property type="match status" value="1"/>
</dbReference>
<dbReference type="EMBL" id="AVOX01000018">
    <property type="protein sequence ID" value="ERF78641.1"/>
    <property type="molecule type" value="Genomic_DNA"/>
</dbReference>
<dbReference type="Pfam" id="PF24575">
    <property type="entry name" value="TPR_Slam"/>
    <property type="match status" value="1"/>
</dbReference>
<evidence type="ECO:0000259" key="10">
    <source>
        <dbReference type="Pfam" id="PF04575"/>
    </source>
</evidence>
<reference evidence="12 13" key="1">
    <citation type="journal article" date="2013" name="Genome Announc.">
        <title>Draft Genome Sequence of Gallibacterium anatis bv. haemolytica 12656-12 Liver, an Isolate Obtained from the Liver of a Septicemic Chicken.</title>
        <authorList>
            <person name="Kudirkiene E."/>
            <person name="Christensen H."/>
            <person name="Bojesen A.M."/>
        </authorList>
    </citation>
    <scope>NUCLEOTIDE SEQUENCE [LARGE SCALE GENOMIC DNA]</scope>
    <source>
        <strain evidence="12">12656/12</strain>
    </source>
</reference>